<organism evidence="3 4">
    <name type="scientific">Marinomonas rhizomae</name>
    <dbReference type="NCBI Taxonomy" id="491948"/>
    <lineage>
        <taxon>Bacteria</taxon>
        <taxon>Pseudomonadati</taxon>
        <taxon>Pseudomonadota</taxon>
        <taxon>Gammaproteobacteria</taxon>
        <taxon>Oceanospirillales</taxon>
        <taxon>Oceanospirillaceae</taxon>
        <taxon>Marinomonas</taxon>
    </lineage>
</organism>
<proteinExistence type="predicted"/>
<dbReference type="InterPro" id="IPR050740">
    <property type="entry name" value="Aldehyde_DH_Superfamily"/>
</dbReference>
<evidence type="ECO:0000256" key="1">
    <source>
        <dbReference type="ARBA" id="ARBA00023002"/>
    </source>
</evidence>
<dbReference type="Proteomes" id="UP000252792">
    <property type="component" value="Unassembled WGS sequence"/>
</dbReference>
<dbReference type="InterPro" id="IPR016163">
    <property type="entry name" value="Ald_DH_C"/>
</dbReference>
<evidence type="ECO:0000313" key="3">
    <source>
        <dbReference type="EMBL" id="RBP85068.1"/>
    </source>
</evidence>
<dbReference type="PANTHER" id="PTHR43353:SF3">
    <property type="entry name" value="ALDEHYDE DEHYDROGENASE-RELATED"/>
    <property type="match status" value="1"/>
</dbReference>
<protein>
    <submittedName>
        <fullName evidence="3">NADP-dependent aldehyde dehydrogenase</fullName>
    </submittedName>
</protein>
<keyword evidence="1" id="KW-0560">Oxidoreductase</keyword>
<evidence type="ECO:0000313" key="4">
    <source>
        <dbReference type="Proteomes" id="UP000252792"/>
    </source>
</evidence>
<dbReference type="Gene3D" id="3.40.605.10">
    <property type="entry name" value="Aldehyde Dehydrogenase, Chain A, domain 1"/>
    <property type="match status" value="1"/>
</dbReference>
<dbReference type="PANTHER" id="PTHR43353">
    <property type="entry name" value="SUCCINATE-SEMIALDEHYDE DEHYDROGENASE, MITOCHONDRIAL"/>
    <property type="match status" value="1"/>
</dbReference>
<keyword evidence="4" id="KW-1185">Reference proteome</keyword>
<dbReference type="AlphaFoldDB" id="A0A366JGX0"/>
<gene>
    <name evidence="3" type="ORF">DFP80_10265</name>
</gene>
<reference evidence="3 4" key="1">
    <citation type="submission" date="2018-06" db="EMBL/GenBank/DDBJ databases">
        <title>Genomic Encyclopedia of Type Strains, Phase III (KMG-III): the genomes of soil and plant-associated and newly described type strains.</title>
        <authorList>
            <person name="Whitman W."/>
        </authorList>
    </citation>
    <scope>NUCLEOTIDE SEQUENCE [LARGE SCALE GENOMIC DNA]</scope>
    <source>
        <strain evidence="3 4">CECT 7377</strain>
    </source>
</reference>
<name>A0A366JGX0_9GAMM</name>
<feature type="domain" description="Aldehyde dehydrogenase" evidence="2">
    <location>
        <begin position="17"/>
        <end position="458"/>
    </location>
</feature>
<sequence>MSKEHGKNFINGSRSSDGNTVINSYSAFSGEPLNTTFFQATQAEVEAACASANEAFFEFCNFSSSKRAKFLNCIADELDALGDDFVEIVHQETALPYPRINGEKSRTSNQLRLFAELLSRGDFYGARIDTGDPSRQPAPKVDIRQYQIGIGPVAVFGASNFPLAFSTAGGDTAAALAAGCPVVFKAHSGHMKTAEIVAEAIINAAQKTDMPSGVFNMIFGSGVGKALVQNPHIKAVGFTGSLSGGNAICKMASERAEPIPVFAEMSSINPVILNEGAIKNRGKLIAKELADSVVLGTGQFCTNPGLVIAIKSESFSSFIDDLSTEISNKASSVMLNKGTLSSYVSGIETLEKYHGIEVLSRGQSHEGQATPYLFKASSKLLLDSDELLQEEVFGPATVLIEAQDRNELIKCLSAMRGQLTATLISEEDEMAASSDILSLLQHKAGRVLINGYPTGVEVCDSMVHGGPYPATSDSRGTSVGTLAIERFLRPVCFQNYPDHLLPDAIKNSNPLRINRLINGSFTKDSINL</sequence>
<dbReference type="InterPro" id="IPR016162">
    <property type="entry name" value="Ald_DH_N"/>
</dbReference>
<dbReference type="OrthoDB" id="9770537at2"/>
<dbReference type="CDD" id="cd07129">
    <property type="entry name" value="ALDH_KGSADH"/>
    <property type="match status" value="1"/>
</dbReference>
<dbReference type="InterPro" id="IPR016161">
    <property type="entry name" value="Ald_DH/histidinol_DH"/>
</dbReference>
<dbReference type="EMBL" id="QNSE01000002">
    <property type="protein sequence ID" value="RBP85068.1"/>
    <property type="molecule type" value="Genomic_DNA"/>
</dbReference>
<comment type="caution">
    <text evidence="3">The sequence shown here is derived from an EMBL/GenBank/DDBJ whole genome shotgun (WGS) entry which is preliminary data.</text>
</comment>
<evidence type="ECO:0000259" key="2">
    <source>
        <dbReference type="Pfam" id="PF00171"/>
    </source>
</evidence>
<dbReference type="InterPro" id="IPR044151">
    <property type="entry name" value="ALDH_KGSADH"/>
</dbReference>
<dbReference type="SUPFAM" id="SSF53720">
    <property type="entry name" value="ALDH-like"/>
    <property type="match status" value="1"/>
</dbReference>
<dbReference type="Pfam" id="PF00171">
    <property type="entry name" value="Aldedh"/>
    <property type="match status" value="1"/>
</dbReference>
<dbReference type="GO" id="GO:0016620">
    <property type="term" value="F:oxidoreductase activity, acting on the aldehyde or oxo group of donors, NAD or NADP as acceptor"/>
    <property type="evidence" value="ECO:0007669"/>
    <property type="project" value="InterPro"/>
</dbReference>
<dbReference type="Gene3D" id="3.40.309.10">
    <property type="entry name" value="Aldehyde Dehydrogenase, Chain A, domain 2"/>
    <property type="match status" value="1"/>
</dbReference>
<dbReference type="InterPro" id="IPR015590">
    <property type="entry name" value="Aldehyde_DH_dom"/>
</dbReference>
<accession>A0A366JGX0</accession>
<dbReference type="RefSeq" id="WP_113915195.1">
    <property type="nucleotide sequence ID" value="NZ_QNSE01000002.1"/>
</dbReference>